<feature type="transmembrane region" description="Helical" evidence="8">
    <location>
        <begin position="207"/>
        <end position="225"/>
    </location>
</feature>
<dbReference type="RefSeq" id="WP_305169186.1">
    <property type="nucleotide sequence ID" value="NZ_JAUUUU010000001.1"/>
</dbReference>
<dbReference type="InterPro" id="IPR003918">
    <property type="entry name" value="NADH_UbQ_OxRdtase"/>
</dbReference>
<dbReference type="PRINTS" id="PR01437">
    <property type="entry name" value="NUOXDRDTASE4"/>
</dbReference>
<feature type="transmembrane region" description="Helical" evidence="8">
    <location>
        <begin position="135"/>
        <end position="153"/>
    </location>
</feature>
<evidence type="ECO:0000256" key="2">
    <source>
        <dbReference type="ARBA" id="ARBA00005346"/>
    </source>
</evidence>
<evidence type="ECO:0000259" key="9">
    <source>
        <dbReference type="Pfam" id="PF00361"/>
    </source>
</evidence>
<feature type="transmembrane region" description="Helical" evidence="8">
    <location>
        <begin position="280"/>
        <end position="299"/>
    </location>
</feature>
<name>A0AAW8AXB5_9GAMM</name>
<organism evidence="10 11">
    <name type="scientific">Porticoccus litoralis</name>
    <dbReference type="NCBI Taxonomy" id="434086"/>
    <lineage>
        <taxon>Bacteria</taxon>
        <taxon>Pseudomonadati</taxon>
        <taxon>Pseudomonadota</taxon>
        <taxon>Gammaproteobacteria</taxon>
        <taxon>Cellvibrionales</taxon>
        <taxon>Porticoccaceae</taxon>
        <taxon>Porticoccus</taxon>
    </lineage>
</organism>
<dbReference type="PANTHER" id="PTHR42703">
    <property type="entry name" value="NADH DEHYDROGENASE"/>
    <property type="match status" value="1"/>
</dbReference>
<dbReference type="AlphaFoldDB" id="A0AAW8AXB5"/>
<feature type="transmembrane region" description="Helical" evidence="8">
    <location>
        <begin position="459"/>
        <end position="477"/>
    </location>
</feature>
<reference evidence="10" key="1">
    <citation type="journal article" date="2010" name="Int. J. Syst. Evol. Microbiol.">
        <title>Porticoccus litoralis gen. nov., sp. nov., a gammaproteobacterium isolated from the Yellow Sea.</title>
        <authorList>
            <person name="Oh H.M."/>
            <person name="Kim H."/>
            <person name="Kim K.M."/>
            <person name="Min G.S."/>
            <person name="Cho J.C."/>
        </authorList>
    </citation>
    <scope>NUCLEOTIDE SEQUENCE</scope>
    <source>
        <strain evidence="10">DSM 25064</strain>
    </source>
</reference>
<comment type="caution">
    <text evidence="10">The sequence shown here is derived from an EMBL/GenBank/DDBJ whole genome shotgun (WGS) entry which is preliminary data.</text>
</comment>
<feature type="transmembrane region" description="Helical" evidence="8">
    <location>
        <begin position="165"/>
        <end position="187"/>
    </location>
</feature>
<comment type="similarity">
    <text evidence="2">Belongs to the CPA3 antiporters (TC 2.A.63) subunit D family.</text>
</comment>
<gene>
    <name evidence="10" type="ORF">Q8A57_01670</name>
</gene>
<evidence type="ECO:0000256" key="1">
    <source>
        <dbReference type="ARBA" id="ARBA00004651"/>
    </source>
</evidence>
<evidence type="ECO:0000256" key="7">
    <source>
        <dbReference type="RuleBase" id="RU000320"/>
    </source>
</evidence>
<evidence type="ECO:0000313" key="11">
    <source>
        <dbReference type="Proteomes" id="UP001178354"/>
    </source>
</evidence>
<keyword evidence="11" id="KW-1185">Reference proteome</keyword>
<protein>
    <submittedName>
        <fullName evidence="10">Monovalent cation/H+ antiporter subunit D family protein</fullName>
    </submittedName>
</protein>
<evidence type="ECO:0000256" key="4">
    <source>
        <dbReference type="ARBA" id="ARBA00022692"/>
    </source>
</evidence>
<evidence type="ECO:0000256" key="6">
    <source>
        <dbReference type="ARBA" id="ARBA00023136"/>
    </source>
</evidence>
<feature type="transmembrane region" description="Helical" evidence="8">
    <location>
        <begin position="30"/>
        <end position="51"/>
    </location>
</feature>
<keyword evidence="5 8" id="KW-1133">Transmembrane helix</keyword>
<keyword evidence="6 8" id="KW-0472">Membrane</keyword>
<dbReference type="GO" id="GO:0005886">
    <property type="term" value="C:plasma membrane"/>
    <property type="evidence" value="ECO:0007669"/>
    <property type="project" value="UniProtKB-SubCell"/>
</dbReference>
<proteinExistence type="inferred from homology"/>
<dbReference type="PANTHER" id="PTHR42703:SF1">
    <property type="entry name" value="NA(+)_H(+) ANTIPORTER SUBUNIT D1"/>
    <property type="match status" value="1"/>
</dbReference>
<dbReference type="GO" id="GO:0042773">
    <property type="term" value="P:ATP synthesis coupled electron transport"/>
    <property type="evidence" value="ECO:0007669"/>
    <property type="project" value="InterPro"/>
</dbReference>
<reference evidence="10" key="2">
    <citation type="submission" date="2023-08" db="EMBL/GenBank/DDBJ databases">
        <authorList>
            <person name="Luo J."/>
        </authorList>
    </citation>
    <scope>NUCLEOTIDE SEQUENCE</scope>
    <source>
        <strain evidence="10">DSM 25064</strain>
    </source>
</reference>
<keyword evidence="3" id="KW-1003">Cell membrane</keyword>
<feature type="transmembrane region" description="Helical" evidence="8">
    <location>
        <begin position="306"/>
        <end position="328"/>
    </location>
</feature>
<feature type="domain" description="NADH:quinone oxidoreductase/Mrp antiporter transmembrane" evidence="9">
    <location>
        <begin position="131"/>
        <end position="423"/>
    </location>
</feature>
<dbReference type="InterPro" id="IPR001750">
    <property type="entry name" value="ND/Mrp_TM"/>
</dbReference>
<evidence type="ECO:0000313" key="10">
    <source>
        <dbReference type="EMBL" id="MDP1519675.1"/>
    </source>
</evidence>
<keyword evidence="4 7" id="KW-0812">Transmembrane</keyword>
<dbReference type="EMBL" id="JAUUUU010000001">
    <property type="protein sequence ID" value="MDP1519675.1"/>
    <property type="molecule type" value="Genomic_DNA"/>
</dbReference>
<dbReference type="Pfam" id="PF00361">
    <property type="entry name" value="Proton_antipo_M"/>
    <property type="match status" value="1"/>
</dbReference>
<evidence type="ECO:0000256" key="3">
    <source>
        <dbReference type="ARBA" id="ARBA00022475"/>
    </source>
</evidence>
<feature type="transmembrane region" description="Helical" evidence="8">
    <location>
        <begin position="77"/>
        <end position="99"/>
    </location>
</feature>
<feature type="transmembrane region" description="Helical" evidence="8">
    <location>
        <begin position="111"/>
        <end position="129"/>
    </location>
</feature>
<feature type="transmembrane region" description="Helical" evidence="8">
    <location>
        <begin position="377"/>
        <end position="402"/>
    </location>
</feature>
<evidence type="ECO:0000256" key="5">
    <source>
        <dbReference type="ARBA" id="ARBA00022989"/>
    </source>
</evidence>
<comment type="subcellular location">
    <subcellularLocation>
        <location evidence="1">Cell membrane</location>
        <topology evidence="1">Multi-pass membrane protein</topology>
    </subcellularLocation>
    <subcellularLocation>
        <location evidence="7">Membrane</location>
        <topology evidence="7">Multi-pass membrane protein</topology>
    </subcellularLocation>
</comment>
<feature type="transmembrane region" description="Helical" evidence="8">
    <location>
        <begin position="237"/>
        <end position="260"/>
    </location>
</feature>
<dbReference type="Proteomes" id="UP001178354">
    <property type="component" value="Unassembled WGS sequence"/>
</dbReference>
<accession>A0AAW8AXB5</accession>
<feature type="transmembrane region" description="Helical" evidence="8">
    <location>
        <begin position="414"/>
        <end position="433"/>
    </location>
</feature>
<evidence type="ECO:0000256" key="8">
    <source>
        <dbReference type="SAM" id="Phobius"/>
    </source>
</evidence>
<dbReference type="GO" id="GO:0008137">
    <property type="term" value="F:NADH dehydrogenase (ubiquinone) activity"/>
    <property type="evidence" value="ECO:0007669"/>
    <property type="project" value="InterPro"/>
</dbReference>
<feature type="transmembrane region" description="Helical" evidence="8">
    <location>
        <begin position="6"/>
        <end position="23"/>
    </location>
</feature>
<dbReference type="InterPro" id="IPR050586">
    <property type="entry name" value="CPA3_Na-H_Antiporter_D"/>
</dbReference>
<feature type="transmembrane region" description="Helical" evidence="8">
    <location>
        <begin position="334"/>
        <end position="356"/>
    </location>
</feature>
<sequence>MLTHLPVLQVVVPLLAAPACLLLDRARLAWLFALMATTISLVISALLLYQVNQHGTLVYALGGWDAPWGIEYRIDLLAAYVLLVVSGIATLVIAAMGQGIALEIPQERQPVFYVIYLLCLAGLLGIVATGDIFNVFVFLEISSLATYALIAHGQDRRALWASYQYLIVGTIGATFILIGIGFLYSLTGTLNMQDLAQRIPETDSVRTAYTAFAFLVVGICLKLALFPLHLWLPNAYAYAPSLVTAFLAATATKVAVYLLIRVHFSVFGEHFVSSVLPLHNILITLGLIGVFVASLVAIFQTNIKRLFAYSSIAQIGYMIVGIGFGTAVGVQATLLHLFNHALMKGALFMALAAVVYRLGSADISAFRGLGRQMPWTMAAIVIGGLSLIGMPLTVGFVSKWYLVLAAIEADMWPIALLILAGSILAVVYVWRLVETAYFPSGDEPMPEVQGTVASREAPLALLIPTWLLVVVNIYLGIDTRLTVGTSGAVASALLGVGQ</sequence>